<dbReference type="EnsemblBacteria" id="CAD75449">
    <property type="protein sequence ID" value="CAD75449"/>
    <property type="gene ID" value="RB7585"/>
</dbReference>
<organism evidence="4 5">
    <name type="scientific">Rhodopirellula baltica (strain DSM 10527 / NCIMB 13988 / SH1)</name>
    <dbReference type="NCBI Taxonomy" id="243090"/>
    <lineage>
        <taxon>Bacteria</taxon>
        <taxon>Pseudomonadati</taxon>
        <taxon>Planctomycetota</taxon>
        <taxon>Planctomycetia</taxon>
        <taxon>Pirellulales</taxon>
        <taxon>Pirellulaceae</taxon>
        <taxon>Rhodopirellula</taxon>
    </lineage>
</organism>
<reference evidence="4 5" key="1">
    <citation type="journal article" date="2003" name="Proc. Natl. Acad. Sci. U.S.A.">
        <title>Complete genome sequence of the marine planctomycete Pirellula sp. strain 1.</title>
        <authorList>
            <person name="Gloeckner F.O."/>
            <person name="Kube M."/>
            <person name="Bauer M."/>
            <person name="Teeling H."/>
            <person name="Lombardot T."/>
            <person name="Ludwig W."/>
            <person name="Gade D."/>
            <person name="Beck A."/>
            <person name="Borzym K."/>
            <person name="Heitmann K."/>
            <person name="Rabus R."/>
            <person name="Schlesner H."/>
            <person name="Amann R."/>
            <person name="Reinhardt R."/>
        </authorList>
    </citation>
    <scope>NUCLEOTIDE SEQUENCE [LARGE SCALE GENOMIC DNA]</scope>
    <source>
        <strain evidence="5">DSM 10527 / NCIMB 13988 / SH1</strain>
    </source>
</reference>
<dbReference type="Gene3D" id="3.90.1150.10">
    <property type="entry name" value="Aspartate Aminotransferase, domain 1"/>
    <property type="match status" value="1"/>
</dbReference>
<dbReference type="InterPro" id="IPR049315">
    <property type="entry name" value="GDC-P_N"/>
</dbReference>
<name>Q7UNH0_RHOBA</name>
<dbReference type="SUPFAM" id="SSF53383">
    <property type="entry name" value="PLP-dependent transferases"/>
    <property type="match status" value="1"/>
</dbReference>
<dbReference type="AlphaFoldDB" id="Q7UNH0"/>
<sequence length="481" mass="52269">MPLIKNSVPKQVDRMSYLFHTDEDRREMLKSIGANSIDEIINDQVPEAVRMKRPLDLPPACNELALTAEMTRLAARNASADSHVCFLGGGAYDHFIPAAVDEIASRGEYYTSYTPYQAEVSQGNLQVMFEYETLVTQLTGLGVSNASLYDGGSAATEAVLMALSMQRGRNKVITTDVVHPQYRDILVAYLKNIDAELVVVPSDENGHSKPMIDAIDDKTACVLIQHPNFVGQLESVSEIAAAAKEAGALTIQVFDPVSLGRLKRPGDMGVDIAIAEGQSLGNPLAYGGPYLGIMACRDELVRRLPGRIAGQTTDRRGKRCWVLTLQTREQHIRREKATSNICSNQTLLALRATVHLSLLGPEGLKETADHCIAKTAYAKEVIAKSDRFEIVGEGPSLKEFVVRDLGADVDGLLAHARDNGLLAGIDMTPMCVGGAEATDASIALPSRYEQCFLVAVTEKRSRVEIDRWAKVLCEAPAMATV</sequence>
<comment type="catalytic activity">
    <reaction evidence="2">
        <text>N(6)-[(R)-lipoyl]-L-lysyl-[glycine-cleavage complex H protein] + glycine + H(+) = N(6)-[(R)-S(8)-aminomethyldihydrolipoyl]-L-lysyl-[glycine-cleavage complex H protein] + CO2</text>
        <dbReference type="Rhea" id="RHEA:24304"/>
        <dbReference type="Rhea" id="RHEA-COMP:10494"/>
        <dbReference type="Rhea" id="RHEA-COMP:10495"/>
        <dbReference type="ChEBI" id="CHEBI:15378"/>
        <dbReference type="ChEBI" id="CHEBI:16526"/>
        <dbReference type="ChEBI" id="CHEBI:57305"/>
        <dbReference type="ChEBI" id="CHEBI:83099"/>
        <dbReference type="ChEBI" id="CHEBI:83143"/>
        <dbReference type="EC" id="1.4.4.2"/>
    </reaction>
</comment>
<dbReference type="EC" id="1.4.4.2" evidence="2"/>
<dbReference type="PANTHER" id="PTHR42806">
    <property type="entry name" value="GLYCINE CLEAVAGE SYSTEM P-PROTEIN"/>
    <property type="match status" value="1"/>
</dbReference>
<dbReference type="InterPro" id="IPR015421">
    <property type="entry name" value="PyrdxlP-dep_Trfase_major"/>
</dbReference>
<evidence type="ECO:0000313" key="5">
    <source>
        <dbReference type="Proteomes" id="UP000001025"/>
    </source>
</evidence>
<protein>
    <recommendedName>
        <fullName evidence="2">Probable glycine dehydrogenase (decarboxylating) subunit 1</fullName>
        <ecNumber evidence="2">1.4.4.2</ecNumber>
    </recommendedName>
    <alternativeName>
        <fullName evidence="2">Glycine cleavage system P-protein subunit 1</fullName>
    </alternativeName>
    <alternativeName>
        <fullName evidence="2">Glycine decarboxylase subunit 1</fullName>
    </alternativeName>
    <alternativeName>
        <fullName evidence="2">Glycine dehydrogenase (aminomethyl-transferring) subunit 1</fullName>
    </alternativeName>
</protein>
<dbReference type="GO" id="GO:0004375">
    <property type="term" value="F:glycine dehydrogenase (decarboxylating) activity"/>
    <property type="evidence" value="ECO:0007669"/>
    <property type="project" value="UniProtKB-EC"/>
</dbReference>
<dbReference type="eggNOG" id="COG0403">
    <property type="taxonomic scope" value="Bacteria"/>
</dbReference>
<dbReference type="GO" id="GO:0009116">
    <property type="term" value="P:nucleoside metabolic process"/>
    <property type="evidence" value="ECO:0007669"/>
    <property type="project" value="InterPro"/>
</dbReference>
<dbReference type="HOGENOM" id="CLU_004620_0_2_0"/>
<comment type="subunit">
    <text evidence="2">The glycine cleavage system is composed of four proteins: P, T, L and H. In this organism, the P 'protein' is a heterodimer of two subunits.</text>
</comment>
<dbReference type="OrthoDB" id="9771867at2"/>
<dbReference type="STRING" id="243090.RB7585"/>
<dbReference type="NCBIfam" id="NF001696">
    <property type="entry name" value="PRK00451.1"/>
    <property type="match status" value="1"/>
</dbReference>
<keyword evidence="1 2" id="KW-0560">Oxidoreductase</keyword>
<dbReference type="InterPro" id="IPR023010">
    <property type="entry name" value="GcvPA"/>
</dbReference>
<dbReference type="Proteomes" id="UP000001025">
    <property type="component" value="Chromosome"/>
</dbReference>
<evidence type="ECO:0000256" key="1">
    <source>
        <dbReference type="ARBA" id="ARBA00023002"/>
    </source>
</evidence>
<keyword evidence="5" id="KW-1185">Reference proteome</keyword>
<evidence type="ECO:0000256" key="2">
    <source>
        <dbReference type="HAMAP-Rule" id="MF_00712"/>
    </source>
</evidence>
<dbReference type="InterPro" id="IPR015424">
    <property type="entry name" value="PyrdxlP-dep_Trfase"/>
</dbReference>
<proteinExistence type="inferred from homology"/>
<comment type="function">
    <text evidence="2">The glycine cleavage system catalyzes the degradation of glycine. The P protein binds the alpha-amino group of glycine through its pyridoxal phosphate cofactor; CO(2) is released and the remaining methylamine moiety is then transferred to the lipoamide cofactor of the H protein.</text>
</comment>
<evidence type="ECO:0000259" key="3">
    <source>
        <dbReference type="Pfam" id="PF02347"/>
    </source>
</evidence>
<dbReference type="EMBL" id="BX294146">
    <property type="protein sequence ID" value="CAD75449.1"/>
    <property type="molecule type" value="Genomic_DNA"/>
</dbReference>
<dbReference type="KEGG" id="rba:RB7585"/>
<dbReference type="InParanoid" id="Q7UNH0"/>
<dbReference type="PATRIC" id="fig|243090.15.peg.3665"/>
<dbReference type="GO" id="GO:0019464">
    <property type="term" value="P:glycine decarboxylation via glycine cleavage system"/>
    <property type="evidence" value="ECO:0007669"/>
    <property type="project" value="UniProtKB-UniRule"/>
</dbReference>
<dbReference type="PANTHER" id="PTHR42806:SF1">
    <property type="entry name" value="GLYCINE DEHYDROGENASE (DECARBOXYLATING)"/>
    <property type="match status" value="1"/>
</dbReference>
<dbReference type="HAMAP" id="MF_00712">
    <property type="entry name" value="GcvPA"/>
    <property type="match status" value="1"/>
</dbReference>
<evidence type="ECO:0000313" key="4">
    <source>
        <dbReference type="EMBL" id="CAD75449.1"/>
    </source>
</evidence>
<feature type="domain" description="Glycine cleavage system P-protein N-terminal" evidence="3">
    <location>
        <begin position="16"/>
        <end position="420"/>
    </location>
</feature>
<dbReference type="Pfam" id="PF02347">
    <property type="entry name" value="GDC-P"/>
    <property type="match status" value="1"/>
</dbReference>
<comment type="similarity">
    <text evidence="2">Belongs to the GcvP family. N-terminal subunit subfamily.</text>
</comment>
<accession>Q7UNH0</accession>
<gene>
    <name evidence="4" type="primary">yqhJ</name>
    <name evidence="2" type="synonym">gcvPA</name>
    <name evidence="4" type="ordered locus">RB7585</name>
</gene>
<dbReference type="InterPro" id="IPR015422">
    <property type="entry name" value="PyrdxlP-dep_Trfase_small"/>
</dbReference>
<dbReference type="Gene3D" id="3.40.640.10">
    <property type="entry name" value="Type I PLP-dependent aspartate aminotransferase-like (Major domain)"/>
    <property type="match status" value="1"/>
</dbReference>
<dbReference type="PIRSF" id="PIRSF006815">
    <property type="entry name" value="GcvPA"/>
    <property type="match status" value="1"/>
</dbReference>